<dbReference type="PANTHER" id="PTHR41151">
    <property type="entry name" value="PARTNER OF BURSICON"/>
    <property type="match status" value="1"/>
</dbReference>
<reference evidence="4" key="1">
    <citation type="submission" date="2015-06" db="EMBL/GenBank/DDBJ databases">
        <title>Characterization of Bursicon alpha and beta glycoprotein in reproduction and development, Peneaus monodon.</title>
        <authorList>
            <person name="Tomy S."/>
            <person name="James N."/>
            <person name="Saikrithi P."/>
        </authorList>
    </citation>
    <scope>NUCLEOTIDE SEQUENCE</scope>
    <source>
        <tissue evidence="4">Central nervous system</tissue>
    </source>
</reference>
<dbReference type="InterPro" id="IPR034441">
    <property type="entry name" value="Bursicon_suB"/>
</dbReference>
<dbReference type="GO" id="GO:0007186">
    <property type="term" value="P:G protein-coupled receptor signaling pathway"/>
    <property type="evidence" value="ECO:0007669"/>
    <property type="project" value="TreeGrafter"/>
</dbReference>
<dbReference type="OrthoDB" id="786951at2759"/>
<protein>
    <submittedName>
        <fullName evidence="4">Bursicon beta subunit</fullName>
    </submittedName>
</protein>
<keyword evidence="1" id="KW-1015">Disulfide bond</keyword>
<evidence type="ECO:0000256" key="1">
    <source>
        <dbReference type="ARBA" id="ARBA00023157"/>
    </source>
</evidence>
<evidence type="ECO:0000313" key="4">
    <source>
        <dbReference type="EMBL" id="ALO17552.1"/>
    </source>
</evidence>
<organism evidence="4">
    <name type="scientific">Penaeus monodon</name>
    <name type="common">Giant tiger prawn</name>
    <dbReference type="NCBI Taxonomy" id="6687"/>
    <lineage>
        <taxon>Eukaryota</taxon>
        <taxon>Metazoa</taxon>
        <taxon>Ecdysozoa</taxon>
        <taxon>Arthropoda</taxon>
        <taxon>Crustacea</taxon>
        <taxon>Multicrustacea</taxon>
        <taxon>Malacostraca</taxon>
        <taxon>Eumalacostraca</taxon>
        <taxon>Eucarida</taxon>
        <taxon>Decapoda</taxon>
        <taxon>Dendrobranchiata</taxon>
        <taxon>Penaeoidea</taxon>
        <taxon>Penaeidae</taxon>
        <taxon>Penaeus</taxon>
    </lineage>
</organism>
<sequence>LTPFADSTTMMPRPFTVGACVVITVAAVVVGGLAGPSRAHTYGSECETLPSTIHVAKEEFDDAGRLVRTCEEDLAVNKCEGACVSKVQPSVNTPSGFLKDCRCCRETHLRARDVVLTHCYDGDGNRITGDNGKLTVKLREPADCQCFKCGNSIR</sequence>
<keyword evidence="2" id="KW-1133">Transmembrane helix</keyword>
<dbReference type="GO" id="GO:0001664">
    <property type="term" value="F:G protein-coupled receptor binding"/>
    <property type="evidence" value="ECO:0007669"/>
    <property type="project" value="InterPro"/>
</dbReference>
<dbReference type="InterPro" id="IPR006207">
    <property type="entry name" value="Cys_knot_C"/>
</dbReference>
<keyword evidence="2" id="KW-0812">Transmembrane</keyword>
<evidence type="ECO:0000259" key="3">
    <source>
        <dbReference type="SMART" id="SM00041"/>
    </source>
</evidence>
<evidence type="ECO:0000256" key="2">
    <source>
        <dbReference type="SAM" id="Phobius"/>
    </source>
</evidence>
<dbReference type="EMBL" id="KT072702">
    <property type="protein sequence ID" value="ALO17552.1"/>
    <property type="molecule type" value="mRNA"/>
</dbReference>
<dbReference type="AlphaFoldDB" id="A0A189XG87"/>
<keyword evidence="2" id="KW-0472">Membrane</keyword>
<feature type="transmembrane region" description="Helical" evidence="2">
    <location>
        <begin position="15"/>
        <end position="34"/>
    </location>
</feature>
<proteinExistence type="evidence at transcript level"/>
<feature type="non-terminal residue" evidence="4">
    <location>
        <position position="1"/>
    </location>
</feature>
<feature type="domain" description="CTCK" evidence="3">
    <location>
        <begin position="48"/>
        <end position="150"/>
    </location>
</feature>
<accession>A0A189XG87</accession>
<name>A0A189XG87_PENMO</name>
<dbReference type="GO" id="GO:0031395">
    <property type="term" value="C:bursicon neuropeptide hormone complex"/>
    <property type="evidence" value="ECO:0007669"/>
    <property type="project" value="InterPro"/>
</dbReference>
<dbReference type="SMART" id="SM00041">
    <property type="entry name" value="CT"/>
    <property type="match status" value="1"/>
</dbReference>
<dbReference type="PANTHER" id="PTHR41151:SF1">
    <property type="entry name" value="PARTNER OF BURSICON"/>
    <property type="match status" value="1"/>
</dbReference>
<dbReference type="GO" id="GO:0005184">
    <property type="term" value="F:neuropeptide hormone activity"/>
    <property type="evidence" value="ECO:0007669"/>
    <property type="project" value="InterPro"/>
</dbReference>